<evidence type="ECO:0000259" key="2">
    <source>
        <dbReference type="Pfam" id="PF07978"/>
    </source>
</evidence>
<dbReference type="GO" id="GO:0000423">
    <property type="term" value="P:mitophagy"/>
    <property type="evidence" value="ECO:0007669"/>
    <property type="project" value="UniProtKB-ARBA"/>
</dbReference>
<proteinExistence type="inferred from homology"/>
<name>A0AAV2HW25_LYMST</name>
<evidence type="ECO:0000313" key="3">
    <source>
        <dbReference type="EMBL" id="CAL1536518.1"/>
    </source>
</evidence>
<evidence type="ECO:0000256" key="1">
    <source>
        <dbReference type="ARBA" id="ARBA00005291"/>
    </source>
</evidence>
<keyword evidence="4" id="KW-1185">Reference proteome</keyword>
<dbReference type="InterPro" id="IPR051557">
    <property type="entry name" value="NipSnap_domain"/>
</dbReference>
<dbReference type="Gene3D" id="3.30.70.100">
    <property type="match status" value="1"/>
</dbReference>
<reference evidence="3 4" key="1">
    <citation type="submission" date="2024-04" db="EMBL/GenBank/DDBJ databases">
        <authorList>
            <consortium name="Genoscope - CEA"/>
            <person name="William W."/>
        </authorList>
    </citation>
    <scope>NUCLEOTIDE SEQUENCE [LARGE SCALE GENOMIC DNA]</scope>
</reference>
<protein>
    <recommendedName>
        <fullName evidence="2">NIPSNAP domain-containing protein</fullName>
    </recommendedName>
</protein>
<feature type="domain" description="NIPSNAP" evidence="2">
    <location>
        <begin position="65"/>
        <end position="161"/>
    </location>
</feature>
<accession>A0AAV2HW25</accession>
<dbReference type="EMBL" id="CAXITT010000232">
    <property type="protein sequence ID" value="CAL1536518.1"/>
    <property type="molecule type" value="Genomic_DNA"/>
</dbReference>
<dbReference type="SUPFAM" id="SSF54909">
    <property type="entry name" value="Dimeric alpha+beta barrel"/>
    <property type="match status" value="1"/>
</dbReference>
<dbReference type="InterPro" id="IPR011008">
    <property type="entry name" value="Dimeric_a/b-barrel"/>
</dbReference>
<dbReference type="AlphaFoldDB" id="A0AAV2HW25"/>
<sequence>MFLTKLTTRISQAALAGRVNQNVLYSFIRKNSSDSTVADLGLEKASKRGARPFNQSAYNSPSPIYELRIYNIHPKDFKRTVMLFQKHISTRTRHSKLLGFWNGEIGGSITQLIHLWEYESLSHRRSVRTGMMDDDTWTSVFLPALLPAMDSWGNTLLALAPNSSITRDFTNNSNAVYQLEILKRDEESDLERLKSDPKRAGETLVGRFFAIIGQSNMEYRLWRYSHIDDLLTGAWHRTLADPTEGSSLLLYPLGFSPIQ</sequence>
<dbReference type="InterPro" id="IPR012577">
    <property type="entry name" value="NIPSNAP"/>
</dbReference>
<organism evidence="3 4">
    <name type="scientific">Lymnaea stagnalis</name>
    <name type="common">Great pond snail</name>
    <name type="synonym">Helix stagnalis</name>
    <dbReference type="NCBI Taxonomy" id="6523"/>
    <lineage>
        <taxon>Eukaryota</taxon>
        <taxon>Metazoa</taxon>
        <taxon>Spiralia</taxon>
        <taxon>Lophotrochozoa</taxon>
        <taxon>Mollusca</taxon>
        <taxon>Gastropoda</taxon>
        <taxon>Heterobranchia</taxon>
        <taxon>Euthyneura</taxon>
        <taxon>Panpulmonata</taxon>
        <taxon>Hygrophila</taxon>
        <taxon>Lymnaeoidea</taxon>
        <taxon>Lymnaeidae</taxon>
        <taxon>Lymnaea</taxon>
    </lineage>
</organism>
<dbReference type="PANTHER" id="PTHR21017">
    <property type="entry name" value="NIPSNAP-RELATED"/>
    <property type="match status" value="1"/>
</dbReference>
<gene>
    <name evidence="3" type="ORF">GSLYS_00010431001</name>
</gene>
<dbReference type="Pfam" id="PF07978">
    <property type="entry name" value="NIPSNAP"/>
    <property type="match status" value="1"/>
</dbReference>
<comment type="caution">
    <text evidence="3">The sequence shown here is derived from an EMBL/GenBank/DDBJ whole genome shotgun (WGS) entry which is preliminary data.</text>
</comment>
<dbReference type="GO" id="GO:0005739">
    <property type="term" value="C:mitochondrion"/>
    <property type="evidence" value="ECO:0007669"/>
    <property type="project" value="TreeGrafter"/>
</dbReference>
<dbReference type="Proteomes" id="UP001497497">
    <property type="component" value="Unassembled WGS sequence"/>
</dbReference>
<comment type="similarity">
    <text evidence="1">Belongs to the NipSnap family.</text>
</comment>
<evidence type="ECO:0000313" key="4">
    <source>
        <dbReference type="Proteomes" id="UP001497497"/>
    </source>
</evidence>
<dbReference type="PANTHER" id="PTHR21017:SF17">
    <property type="entry name" value="PROTEIN NIPSNAP"/>
    <property type="match status" value="1"/>
</dbReference>